<accession>A0A830CGA4</accession>
<dbReference type="Proteomes" id="UP000653305">
    <property type="component" value="Unassembled WGS sequence"/>
</dbReference>
<reference evidence="1" key="1">
    <citation type="submission" date="2020-07" db="EMBL/GenBank/DDBJ databases">
        <title>Ethylene signaling mediates host invasion by parasitic plants.</title>
        <authorList>
            <person name="Yoshida S."/>
        </authorList>
    </citation>
    <scope>NUCLEOTIDE SEQUENCE</scope>
    <source>
        <strain evidence="1">Okayama</strain>
    </source>
</reference>
<organism evidence="1 3">
    <name type="scientific">Phtheirospermum japonicum</name>
    <dbReference type="NCBI Taxonomy" id="374723"/>
    <lineage>
        <taxon>Eukaryota</taxon>
        <taxon>Viridiplantae</taxon>
        <taxon>Streptophyta</taxon>
        <taxon>Embryophyta</taxon>
        <taxon>Tracheophyta</taxon>
        <taxon>Spermatophyta</taxon>
        <taxon>Magnoliopsida</taxon>
        <taxon>eudicotyledons</taxon>
        <taxon>Gunneridae</taxon>
        <taxon>Pentapetalae</taxon>
        <taxon>asterids</taxon>
        <taxon>lamiids</taxon>
        <taxon>Lamiales</taxon>
        <taxon>Orobanchaceae</taxon>
        <taxon>Orobanchaceae incertae sedis</taxon>
        <taxon>Phtheirospermum</taxon>
    </lineage>
</organism>
<keyword evidence="3" id="KW-1185">Reference proteome</keyword>
<evidence type="ECO:0000313" key="1">
    <source>
        <dbReference type="EMBL" id="GFP94973.1"/>
    </source>
</evidence>
<dbReference type="EMBL" id="BMAC01006079">
    <property type="protein sequence ID" value="GFQ08472.1"/>
    <property type="molecule type" value="Genomic_DNA"/>
</dbReference>
<dbReference type="EMBL" id="BMAC01000372">
    <property type="protein sequence ID" value="GFP94973.1"/>
    <property type="molecule type" value="Genomic_DNA"/>
</dbReference>
<dbReference type="AlphaFoldDB" id="A0A830CGA4"/>
<evidence type="ECO:0000313" key="3">
    <source>
        <dbReference type="Proteomes" id="UP000653305"/>
    </source>
</evidence>
<gene>
    <name evidence="1" type="ORF">PHJA_001641700</name>
    <name evidence="2" type="ORF">PHJA_002991200</name>
</gene>
<evidence type="ECO:0000313" key="2">
    <source>
        <dbReference type="EMBL" id="GFQ08472.1"/>
    </source>
</evidence>
<name>A0A830CGA4_9LAMI</name>
<sequence length="96" mass="11202">MISHVPISSSLFTDFSSRTGFPNTIDRFSLRLEKVESRYPTLITSSHARFCRVVMVWYWTIKRTTTGIFIFQIPPQSDALLSLRLLLKRHPTFLLL</sequence>
<comment type="caution">
    <text evidence="1">The sequence shown here is derived from an EMBL/GenBank/DDBJ whole genome shotgun (WGS) entry which is preliminary data.</text>
</comment>
<proteinExistence type="predicted"/>
<protein>
    <submittedName>
        <fullName evidence="1">Uncharacterized protein</fullName>
    </submittedName>
</protein>